<dbReference type="PROSITE" id="PS51257">
    <property type="entry name" value="PROKAR_LIPOPROTEIN"/>
    <property type="match status" value="1"/>
</dbReference>
<dbReference type="AlphaFoldDB" id="A0A1X7G9D0"/>
<feature type="domain" description="DUF4352" evidence="4">
    <location>
        <begin position="82"/>
        <end position="190"/>
    </location>
</feature>
<evidence type="ECO:0000259" key="4">
    <source>
        <dbReference type="Pfam" id="PF11611"/>
    </source>
</evidence>
<evidence type="ECO:0000256" key="1">
    <source>
        <dbReference type="ARBA" id="ARBA00022729"/>
    </source>
</evidence>
<keyword evidence="6" id="KW-1185">Reference proteome</keyword>
<evidence type="ECO:0000313" key="5">
    <source>
        <dbReference type="EMBL" id="SMF66302.1"/>
    </source>
</evidence>
<dbReference type="Pfam" id="PF11611">
    <property type="entry name" value="DUF4352"/>
    <property type="match status" value="1"/>
</dbReference>
<organism evidence="5 6">
    <name type="scientific">Paenibacillus uliginis N3/975</name>
    <dbReference type="NCBI Taxonomy" id="1313296"/>
    <lineage>
        <taxon>Bacteria</taxon>
        <taxon>Bacillati</taxon>
        <taxon>Bacillota</taxon>
        <taxon>Bacilli</taxon>
        <taxon>Bacillales</taxon>
        <taxon>Paenibacillaceae</taxon>
        <taxon>Paenibacillus</taxon>
    </lineage>
</organism>
<proteinExistence type="predicted"/>
<feature type="compositionally biased region" description="Basic and acidic residues" evidence="2">
    <location>
        <begin position="49"/>
        <end position="72"/>
    </location>
</feature>
<feature type="chain" id="PRO_5038523225" description="DUF4352 domain-containing protein" evidence="3">
    <location>
        <begin position="21"/>
        <end position="204"/>
    </location>
</feature>
<feature type="signal peptide" evidence="3">
    <location>
        <begin position="1"/>
        <end position="20"/>
    </location>
</feature>
<dbReference type="InterPro" id="IPR029051">
    <property type="entry name" value="DUF4352"/>
</dbReference>
<feature type="region of interest" description="Disordered" evidence="2">
    <location>
        <begin position="41"/>
        <end position="79"/>
    </location>
</feature>
<keyword evidence="1 3" id="KW-0732">Signal</keyword>
<dbReference type="InterPro" id="IPR029050">
    <property type="entry name" value="Immunoprotect_excell_Ig-like"/>
</dbReference>
<sequence length="204" mass="22087">MTTRKIVILTVAFCGLLLTAACTNDKEQFTETLTTTVVQNQGTEAGSELESKPESEAVEKVEDSEEASKETVARAPSDQPAKIGEALNYHGMIVAVHSVRESNGDDYLKPQEGNVLKVLDISVENTGDEELVVSSALSFSLSDDSGEMYMPVVTSDIKQSLDGKLAPGEKLQGEIPYEVSKEVKGLKLTYMIPLKDGEAVWTIE</sequence>
<accession>A0A1X7G9D0</accession>
<evidence type="ECO:0000313" key="6">
    <source>
        <dbReference type="Proteomes" id="UP000192940"/>
    </source>
</evidence>
<dbReference type="Gene3D" id="2.60.40.1240">
    <property type="match status" value="1"/>
</dbReference>
<dbReference type="Proteomes" id="UP000192940">
    <property type="component" value="Chromosome I"/>
</dbReference>
<evidence type="ECO:0000256" key="3">
    <source>
        <dbReference type="SAM" id="SignalP"/>
    </source>
</evidence>
<dbReference type="STRING" id="1313296.SAMN05661091_0245"/>
<gene>
    <name evidence="5" type="ORF">SAMN05661091_0245</name>
</gene>
<name>A0A1X7G9D0_9BACL</name>
<protein>
    <recommendedName>
        <fullName evidence="4">DUF4352 domain-containing protein</fullName>
    </recommendedName>
</protein>
<dbReference type="RefSeq" id="WP_208917403.1">
    <property type="nucleotide sequence ID" value="NZ_LT840184.1"/>
</dbReference>
<evidence type="ECO:0000256" key="2">
    <source>
        <dbReference type="SAM" id="MobiDB-lite"/>
    </source>
</evidence>
<dbReference type="EMBL" id="LT840184">
    <property type="protein sequence ID" value="SMF66302.1"/>
    <property type="molecule type" value="Genomic_DNA"/>
</dbReference>
<reference evidence="5 6" key="1">
    <citation type="submission" date="2017-04" db="EMBL/GenBank/DDBJ databases">
        <authorList>
            <person name="Afonso C.L."/>
            <person name="Miller P.J."/>
            <person name="Scott M.A."/>
            <person name="Spackman E."/>
            <person name="Goraichik I."/>
            <person name="Dimitrov K.M."/>
            <person name="Suarez D.L."/>
            <person name="Swayne D.E."/>
        </authorList>
    </citation>
    <scope>NUCLEOTIDE SEQUENCE [LARGE SCALE GENOMIC DNA]</scope>
    <source>
        <strain evidence="5 6">N3/975</strain>
    </source>
</reference>